<dbReference type="SUPFAM" id="SSF53178">
    <property type="entry name" value="Peptidyl-tRNA hydrolase-like"/>
    <property type="match status" value="1"/>
</dbReference>
<evidence type="ECO:0000256" key="5">
    <source>
        <dbReference type="ARBA" id="ARBA00038063"/>
    </source>
</evidence>
<comment type="caution">
    <text evidence="11">The sequence shown here is derived from an EMBL/GenBank/DDBJ whole genome shotgun (WGS) entry which is preliminary data.</text>
</comment>
<reference evidence="11 12" key="1">
    <citation type="submission" date="2018-07" db="EMBL/GenBank/DDBJ databases">
        <title>Genomic Encyclopedia of Type Strains, Phase IV (KMG-IV): sequencing the most valuable type-strain genomes for metagenomic binning, comparative biology and taxonomic classification.</title>
        <authorList>
            <person name="Goeker M."/>
        </authorList>
    </citation>
    <scope>NUCLEOTIDE SEQUENCE [LARGE SCALE GENOMIC DNA]</scope>
    <source>
        <strain evidence="11 12">DSM 27016</strain>
    </source>
</reference>
<dbReference type="GO" id="GO:0000049">
    <property type="term" value="F:tRNA binding"/>
    <property type="evidence" value="ECO:0007669"/>
    <property type="project" value="UniProtKB-UniRule"/>
</dbReference>
<dbReference type="PROSITE" id="PS01196">
    <property type="entry name" value="PEPT_TRNA_HYDROL_2"/>
    <property type="match status" value="1"/>
</dbReference>
<evidence type="ECO:0000256" key="8">
    <source>
        <dbReference type="HAMAP-Rule" id="MF_00083"/>
    </source>
</evidence>
<comment type="catalytic activity">
    <reaction evidence="6 8 9">
        <text>an N-acyl-L-alpha-aminoacyl-tRNA + H2O = an N-acyl-L-amino acid + a tRNA + H(+)</text>
        <dbReference type="Rhea" id="RHEA:54448"/>
        <dbReference type="Rhea" id="RHEA-COMP:10123"/>
        <dbReference type="Rhea" id="RHEA-COMP:13883"/>
        <dbReference type="ChEBI" id="CHEBI:15377"/>
        <dbReference type="ChEBI" id="CHEBI:15378"/>
        <dbReference type="ChEBI" id="CHEBI:59874"/>
        <dbReference type="ChEBI" id="CHEBI:78442"/>
        <dbReference type="ChEBI" id="CHEBI:138191"/>
        <dbReference type="EC" id="3.1.1.29"/>
    </reaction>
</comment>
<comment type="subcellular location">
    <subcellularLocation>
        <location evidence="8">Cytoplasm</location>
    </subcellularLocation>
</comment>
<proteinExistence type="inferred from homology"/>
<feature type="site" description="Discriminates between blocked and unblocked aminoacyl-tRNA" evidence="8">
    <location>
        <position position="12"/>
    </location>
</feature>
<comment type="function">
    <text evidence="8">Hydrolyzes ribosome-free peptidyl-tRNAs (with 1 or more amino acids incorporated), which drop off the ribosome during protein synthesis, or as a result of ribosome stalling.</text>
</comment>
<dbReference type="PROSITE" id="PS01195">
    <property type="entry name" value="PEPT_TRNA_HYDROL_1"/>
    <property type="match status" value="1"/>
</dbReference>
<evidence type="ECO:0000256" key="4">
    <source>
        <dbReference type="ARBA" id="ARBA00022884"/>
    </source>
</evidence>
<feature type="site" description="Stabilizes the basic form of H active site to accept a proton" evidence="8">
    <location>
        <position position="94"/>
    </location>
</feature>
<comment type="function">
    <text evidence="8">Catalyzes the release of premature peptidyl moieties from peptidyl-tRNA molecules trapped in stalled 50S ribosomal subunits, and thus maintains levels of free tRNAs and 50S ribosomes.</text>
</comment>
<dbReference type="GO" id="GO:0006515">
    <property type="term" value="P:protein quality control for misfolded or incompletely synthesized proteins"/>
    <property type="evidence" value="ECO:0007669"/>
    <property type="project" value="UniProtKB-UniRule"/>
</dbReference>
<dbReference type="GO" id="GO:0005737">
    <property type="term" value="C:cytoplasm"/>
    <property type="evidence" value="ECO:0007669"/>
    <property type="project" value="UniProtKB-SubCell"/>
</dbReference>
<dbReference type="PANTHER" id="PTHR17224:SF1">
    <property type="entry name" value="PEPTIDYL-TRNA HYDROLASE"/>
    <property type="match status" value="1"/>
</dbReference>
<keyword evidence="12" id="KW-1185">Reference proteome</keyword>
<dbReference type="Pfam" id="PF01195">
    <property type="entry name" value="Pept_tRNA_hydro"/>
    <property type="match status" value="1"/>
</dbReference>
<keyword evidence="2 8" id="KW-0820">tRNA-binding</keyword>
<feature type="binding site" evidence="8">
    <location>
        <position position="115"/>
    </location>
    <ligand>
        <name>tRNA</name>
        <dbReference type="ChEBI" id="CHEBI:17843"/>
    </ligand>
</feature>
<evidence type="ECO:0000256" key="9">
    <source>
        <dbReference type="RuleBase" id="RU000673"/>
    </source>
</evidence>
<dbReference type="InterPro" id="IPR036416">
    <property type="entry name" value="Pept_tRNA_hydro_sf"/>
</dbReference>
<dbReference type="FunFam" id="3.40.50.1470:FF:000001">
    <property type="entry name" value="Peptidyl-tRNA hydrolase"/>
    <property type="match status" value="1"/>
</dbReference>
<feature type="active site" description="Proton acceptor" evidence="8">
    <location>
        <position position="22"/>
    </location>
</feature>
<evidence type="ECO:0000256" key="10">
    <source>
        <dbReference type="RuleBase" id="RU004320"/>
    </source>
</evidence>
<dbReference type="HAMAP" id="MF_00083">
    <property type="entry name" value="Pept_tRNA_hydro_bact"/>
    <property type="match status" value="1"/>
</dbReference>
<dbReference type="NCBIfam" id="TIGR00447">
    <property type="entry name" value="pth"/>
    <property type="match status" value="1"/>
</dbReference>
<dbReference type="InterPro" id="IPR001328">
    <property type="entry name" value="Pept_tRNA_hydro"/>
</dbReference>
<dbReference type="GO" id="GO:0072344">
    <property type="term" value="P:rescue of stalled ribosome"/>
    <property type="evidence" value="ECO:0007669"/>
    <property type="project" value="UniProtKB-UniRule"/>
</dbReference>
<gene>
    <name evidence="8" type="primary">pth</name>
    <name evidence="11" type="ORF">DFR58_105188</name>
</gene>
<dbReference type="Gene3D" id="3.40.50.1470">
    <property type="entry name" value="Peptidyl-tRNA hydrolase"/>
    <property type="match status" value="1"/>
</dbReference>
<protein>
    <recommendedName>
        <fullName evidence="7 8">Peptidyl-tRNA hydrolase</fullName>
        <shortName evidence="8">Pth</shortName>
        <ecNumber evidence="1 8">3.1.1.29</ecNumber>
    </recommendedName>
</protein>
<dbReference type="OrthoDB" id="9800507at2"/>
<comment type="subunit">
    <text evidence="8">Monomer.</text>
</comment>
<feature type="binding site" evidence="8">
    <location>
        <position position="67"/>
    </location>
    <ligand>
        <name>tRNA</name>
        <dbReference type="ChEBI" id="CHEBI:17843"/>
    </ligand>
</feature>
<feature type="binding site" evidence="8">
    <location>
        <position position="17"/>
    </location>
    <ligand>
        <name>tRNA</name>
        <dbReference type="ChEBI" id="CHEBI:17843"/>
    </ligand>
</feature>
<evidence type="ECO:0000313" key="12">
    <source>
        <dbReference type="Proteomes" id="UP000253034"/>
    </source>
</evidence>
<dbReference type="RefSeq" id="WP_114296966.1">
    <property type="nucleotide sequence ID" value="NZ_QPJT01000005.1"/>
</dbReference>
<dbReference type="Proteomes" id="UP000253034">
    <property type="component" value="Unassembled WGS sequence"/>
</dbReference>
<keyword evidence="3 8" id="KW-0378">Hydrolase</keyword>
<evidence type="ECO:0000256" key="2">
    <source>
        <dbReference type="ARBA" id="ARBA00022555"/>
    </source>
</evidence>
<dbReference type="AlphaFoldDB" id="A0A369BFE7"/>
<name>A0A369BFE7_9FIRM</name>
<evidence type="ECO:0000256" key="7">
    <source>
        <dbReference type="ARBA" id="ARBA00050038"/>
    </source>
</evidence>
<sequence length="189" mass="21095">MDRLFIVVGLGNPGKKYDNTRHNVGFDTLDLLGARHCIKISKLKFKALIGEGSIDGQRVILAKPQTFMNLSGESVRDIADWYKVPLSDVIIIYDDIDLDTGKLRIRSKGSAGTHNGMRSILYHIQSENFPRIRIGIGRPPEGWDLADYVLSRFKEDERRAVNTSIDLAVEAVSSIISGGIETTMSKYNK</sequence>
<evidence type="ECO:0000313" key="11">
    <source>
        <dbReference type="EMBL" id="RCX18424.1"/>
    </source>
</evidence>
<evidence type="ECO:0000256" key="6">
    <source>
        <dbReference type="ARBA" id="ARBA00048707"/>
    </source>
</evidence>
<dbReference type="EC" id="3.1.1.29" evidence="1 8"/>
<comment type="similarity">
    <text evidence="5 8 10">Belongs to the PTH family.</text>
</comment>
<accession>A0A369BFE7</accession>
<dbReference type="PANTHER" id="PTHR17224">
    <property type="entry name" value="PEPTIDYL-TRNA HYDROLASE"/>
    <property type="match status" value="1"/>
</dbReference>
<feature type="binding site" evidence="8">
    <location>
        <position position="69"/>
    </location>
    <ligand>
        <name>tRNA</name>
        <dbReference type="ChEBI" id="CHEBI:17843"/>
    </ligand>
</feature>
<evidence type="ECO:0000256" key="3">
    <source>
        <dbReference type="ARBA" id="ARBA00022801"/>
    </source>
</evidence>
<evidence type="ECO:0000256" key="1">
    <source>
        <dbReference type="ARBA" id="ARBA00013260"/>
    </source>
</evidence>
<organism evidence="11 12">
    <name type="scientific">Anaerobacterium chartisolvens</name>
    <dbReference type="NCBI Taxonomy" id="1297424"/>
    <lineage>
        <taxon>Bacteria</taxon>
        <taxon>Bacillati</taxon>
        <taxon>Bacillota</taxon>
        <taxon>Clostridia</taxon>
        <taxon>Eubacteriales</taxon>
        <taxon>Oscillospiraceae</taxon>
        <taxon>Anaerobacterium</taxon>
    </lineage>
</organism>
<dbReference type="InterPro" id="IPR018171">
    <property type="entry name" value="Pept_tRNA_hydro_CS"/>
</dbReference>
<keyword evidence="8" id="KW-0963">Cytoplasm</keyword>
<dbReference type="CDD" id="cd00462">
    <property type="entry name" value="PTH"/>
    <property type="match status" value="1"/>
</dbReference>
<dbReference type="GO" id="GO:0004045">
    <property type="term" value="F:peptidyl-tRNA hydrolase activity"/>
    <property type="evidence" value="ECO:0007669"/>
    <property type="project" value="UniProtKB-UniRule"/>
</dbReference>
<keyword evidence="4 8" id="KW-0694">RNA-binding</keyword>
<dbReference type="EMBL" id="QPJT01000005">
    <property type="protein sequence ID" value="RCX18424.1"/>
    <property type="molecule type" value="Genomic_DNA"/>
</dbReference>